<dbReference type="InterPro" id="IPR036291">
    <property type="entry name" value="NAD(P)-bd_dom_sf"/>
</dbReference>
<dbReference type="GO" id="GO:0016491">
    <property type="term" value="F:oxidoreductase activity"/>
    <property type="evidence" value="ECO:0007669"/>
    <property type="project" value="UniProtKB-KW"/>
</dbReference>
<evidence type="ECO:0000313" key="4">
    <source>
        <dbReference type="EMBL" id="MFC7373621.1"/>
    </source>
</evidence>
<comment type="similarity">
    <text evidence="1 3">Belongs to the short-chain dehydrogenases/reductases (SDR) family.</text>
</comment>
<name>A0ABW2NYB0_9BACL</name>
<dbReference type="Gene3D" id="3.40.50.720">
    <property type="entry name" value="NAD(P)-binding Rossmann-like Domain"/>
    <property type="match status" value="1"/>
</dbReference>
<protein>
    <submittedName>
        <fullName evidence="4">SDR family oxidoreductase</fullName>
        <ecNumber evidence="4">1.-.-.-</ecNumber>
    </submittedName>
</protein>
<dbReference type="PANTHER" id="PTHR44196:SF1">
    <property type="entry name" value="DEHYDROGENASE_REDUCTASE SDR FAMILY MEMBER 7B"/>
    <property type="match status" value="1"/>
</dbReference>
<dbReference type="PANTHER" id="PTHR44196">
    <property type="entry name" value="DEHYDROGENASE/REDUCTASE SDR FAMILY MEMBER 7B"/>
    <property type="match status" value="1"/>
</dbReference>
<dbReference type="InterPro" id="IPR020904">
    <property type="entry name" value="Sc_DH/Rdtase_CS"/>
</dbReference>
<accession>A0ABW2NYB0</accession>
<dbReference type="PRINTS" id="PR00081">
    <property type="entry name" value="GDHRDH"/>
</dbReference>
<gene>
    <name evidence="4" type="ORF">ACFQPF_18410</name>
</gene>
<dbReference type="SUPFAM" id="SSF51735">
    <property type="entry name" value="NAD(P)-binding Rossmann-fold domains"/>
    <property type="match status" value="1"/>
</dbReference>
<evidence type="ECO:0000256" key="3">
    <source>
        <dbReference type="RuleBase" id="RU000363"/>
    </source>
</evidence>
<dbReference type="EMBL" id="JBHTCP010000052">
    <property type="protein sequence ID" value="MFC7373621.1"/>
    <property type="molecule type" value="Genomic_DNA"/>
</dbReference>
<dbReference type="Proteomes" id="UP001596549">
    <property type="component" value="Unassembled WGS sequence"/>
</dbReference>
<comment type="caution">
    <text evidence="4">The sequence shown here is derived from an EMBL/GenBank/DDBJ whole genome shotgun (WGS) entry which is preliminary data.</text>
</comment>
<keyword evidence="2 4" id="KW-0560">Oxidoreductase</keyword>
<proteinExistence type="inferred from homology"/>
<reference evidence="5" key="1">
    <citation type="journal article" date="2019" name="Int. J. Syst. Evol. Microbiol.">
        <title>The Global Catalogue of Microorganisms (GCM) 10K type strain sequencing project: providing services to taxonomists for standard genome sequencing and annotation.</title>
        <authorList>
            <consortium name="The Broad Institute Genomics Platform"/>
            <consortium name="The Broad Institute Genome Sequencing Center for Infectious Disease"/>
            <person name="Wu L."/>
            <person name="Ma J."/>
        </authorList>
    </citation>
    <scope>NUCLEOTIDE SEQUENCE [LARGE SCALE GENOMIC DNA]</scope>
    <source>
        <strain evidence="5">NBRC 106396</strain>
    </source>
</reference>
<dbReference type="InterPro" id="IPR002347">
    <property type="entry name" value="SDR_fam"/>
</dbReference>
<evidence type="ECO:0000256" key="1">
    <source>
        <dbReference type="ARBA" id="ARBA00006484"/>
    </source>
</evidence>
<dbReference type="EC" id="1.-.-.-" evidence="4"/>
<keyword evidence="5" id="KW-1185">Reference proteome</keyword>
<evidence type="ECO:0000256" key="2">
    <source>
        <dbReference type="ARBA" id="ARBA00023002"/>
    </source>
</evidence>
<dbReference type="PROSITE" id="PS00061">
    <property type="entry name" value="ADH_SHORT"/>
    <property type="match status" value="1"/>
</dbReference>
<sequence>MNTSVIITGGGSGLGLELAKLYSKNHDVFLLGRSETKLEEAALQLKTSRGTIHTAVCDVANIEQVQSVLNLIFLSGPVHMLINNAGTGAFGPLDTLSENDVTTMIDTNVKGTIFPVMAATPYFKKQDHGTVMNIISTAGLRGKVNESVYCASKFAVRGFTESLGKEWEATNLRAIAVYMGGMDTPFWDNSTHIKDRSRLKSPSLVAETIVHEEKAGGYTVSEIFIDR</sequence>
<dbReference type="Pfam" id="PF00106">
    <property type="entry name" value="adh_short"/>
    <property type="match status" value="1"/>
</dbReference>
<organism evidence="4 5">
    <name type="scientific">Fictibacillus iocasae</name>
    <dbReference type="NCBI Taxonomy" id="2715437"/>
    <lineage>
        <taxon>Bacteria</taxon>
        <taxon>Bacillati</taxon>
        <taxon>Bacillota</taxon>
        <taxon>Bacilli</taxon>
        <taxon>Bacillales</taxon>
        <taxon>Fictibacillaceae</taxon>
        <taxon>Fictibacillus</taxon>
    </lineage>
</organism>
<dbReference type="RefSeq" id="WP_379751720.1">
    <property type="nucleotide sequence ID" value="NZ_JBHTCP010000052.1"/>
</dbReference>
<evidence type="ECO:0000313" key="5">
    <source>
        <dbReference type="Proteomes" id="UP001596549"/>
    </source>
</evidence>
<dbReference type="PRINTS" id="PR00080">
    <property type="entry name" value="SDRFAMILY"/>
</dbReference>